<comment type="caution">
    <text evidence="11">The sequence shown here is derived from an EMBL/GenBank/DDBJ whole genome shotgun (WGS) entry which is preliminary data.</text>
</comment>
<proteinExistence type="predicted"/>
<keyword evidence="8" id="KW-0902">Two-component regulatory system</keyword>
<dbReference type="Gene3D" id="1.20.5.1930">
    <property type="match status" value="1"/>
</dbReference>
<evidence type="ECO:0000256" key="9">
    <source>
        <dbReference type="SAM" id="Phobius"/>
    </source>
</evidence>
<evidence type="ECO:0000256" key="7">
    <source>
        <dbReference type="ARBA" id="ARBA00022840"/>
    </source>
</evidence>
<dbReference type="GO" id="GO:0016301">
    <property type="term" value="F:kinase activity"/>
    <property type="evidence" value="ECO:0007669"/>
    <property type="project" value="UniProtKB-KW"/>
</dbReference>
<dbReference type="InterPro" id="IPR050482">
    <property type="entry name" value="Sensor_HK_TwoCompSys"/>
</dbReference>
<keyword evidence="9" id="KW-0472">Membrane</keyword>
<name>A0ABV9WBA4_9ACTN</name>
<comment type="catalytic activity">
    <reaction evidence="1">
        <text>ATP + protein L-histidine = ADP + protein N-phospho-L-histidine.</text>
        <dbReference type="EC" id="2.7.13.3"/>
    </reaction>
</comment>
<keyword evidence="7" id="KW-0067">ATP-binding</keyword>
<evidence type="ECO:0000259" key="10">
    <source>
        <dbReference type="SMART" id="SM00387"/>
    </source>
</evidence>
<keyword evidence="9" id="KW-0812">Transmembrane</keyword>
<evidence type="ECO:0000256" key="5">
    <source>
        <dbReference type="ARBA" id="ARBA00022741"/>
    </source>
</evidence>
<dbReference type="InterPro" id="IPR003594">
    <property type="entry name" value="HATPase_dom"/>
</dbReference>
<protein>
    <recommendedName>
        <fullName evidence="2">histidine kinase</fullName>
        <ecNumber evidence="2">2.7.13.3</ecNumber>
    </recommendedName>
</protein>
<feature type="transmembrane region" description="Helical" evidence="9">
    <location>
        <begin position="130"/>
        <end position="149"/>
    </location>
</feature>
<dbReference type="Pfam" id="PF07730">
    <property type="entry name" value="HisKA_3"/>
    <property type="match status" value="1"/>
</dbReference>
<evidence type="ECO:0000256" key="6">
    <source>
        <dbReference type="ARBA" id="ARBA00022777"/>
    </source>
</evidence>
<feature type="transmembrane region" description="Helical" evidence="9">
    <location>
        <begin position="182"/>
        <end position="201"/>
    </location>
</feature>
<accession>A0ABV9WBA4</accession>
<gene>
    <name evidence="11" type="ORF">ACFPIJ_45350</name>
</gene>
<sequence length="375" mass="38948">MWSRAWRLWWPAVLVAGAGLLGTGDAGDGESGWTRSPDPLAYVLVGFAAVAALAVRRRPAVTLAGCGAAVVTYLAAGYPVGPILVAVPVAAAGVAVAWPAHRSVPANVVLGLAVYVAGGLRFGLPFSAGTWPLLVLLAVALPAAIGVGVRTRREALAEVHAANVLRVVADERMRMAHELHDAVGHGLAVIAMQAGVALHVLDRDPVRARASLEAIRATSRESLDGMRAELDLLRHDDDGPRRPAVTLAEVPVLLDRIRSGGLAIVADVWVGELPQEVDVAAYRILQEALTNVLRHAGAGTARVRVAREGADVVVEVRDDGRAAGAVVEGSGLAGMRTRAARVGGTLEAGPRPGGGFAVTARLPLEKPLVQSLERP</sequence>
<evidence type="ECO:0000256" key="3">
    <source>
        <dbReference type="ARBA" id="ARBA00022553"/>
    </source>
</evidence>
<dbReference type="Gene3D" id="3.30.565.10">
    <property type="entry name" value="Histidine kinase-like ATPase, C-terminal domain"/>
    <property type="match status" value="1"/>
</dbReference>
<organism evidence="11 12">
    <name type="scientific">Dactylosporangium cerinum</name>
    <dbReference type="NCBI Taxonomy" id="1434730"/>
    <lineage>
        <taxon>Bacteria</taxon>
        <taxon>Bacillati</taxon>
        <taxon>Actinomycetota</taxon>
        <taxon>Actinomycetes</taxon>
        <taxon>Micromonosporales</taxon>
        <taxon>Micromonosporaceae</taxon>
        <taxon>Dactylosporangium</taxon>
    </lineage>
</organism>
<evidence type="ECO:0000256" key="4">
    <source>
        <dbReference type="ARBA" id="ARBA00022679"/>
    </source>
</evidence>
<dbReference type="CDD" id="cd16917">
    <property type="entry name" value="HATPase_UhpB-NarQ-NarX-like"/>
    <property type="match status" value="1"/>
</dbReference>
<keyword evidence="12" id="KW-1185">Reference proteome</keyword>
<dbReference type="InterPro" id="IPR036890">
    <property type="entry name" value="HATPase_C_sf"/>
</dbReference>
<keyword evidence="4" id="KW-0808">Transferase</keyword>
<keyword evidence="5" id="KW-0547">Nucleotide-binding</keyword>
<feature type="transmembrane region" description="Helical" evidence="9">
    <location>
        <begin position="36"/>
        <end position="55"/>
    </location>
</feature>
<dbReference type="SUPFAM" id="SSF55874">
    <property type="entry name" value="ATPase domain of HSP90 chaperone/DNA topoisomerase II/histidine kinase"/>
    <property type="match status" value="1"/>
</dbReference>
<dbReference type="Proteomes" id="UP001595912">
    <property type="component" value="Unassembled WGS sequence"/>
</dbReference>
<dbReference type="InterPro" id="IPR011712">
    <property type="entry name" value="Sig_transdc_His_kin_sub3_dim/P"/>
</dbReference>
<dbReference type="PANTHER" id="PTHR24421">
    <property type="entry name" value="NITRATE/NITRITE SENSOR PROTEIN NARX-RELATED"/>
    <property type="match status" value="1"/>
</dbReference>
<keyword evidence="9" id="KW-1133">Transmembrane helix</keyword>
<dbReference type="EMBL" id="JBHSIU010000068">
    <property type="protein sequence ID" value="MFC5005046.1"/>
    <property type="molecule type" value="Genomic_DNA"/>
</dbReference>
<dbReference type="PANTHER" id="PTHR24421:SF10">
    <property type="entry name" value="NITRATE_NITRITE SENSOR PROTEIN NARQ"/>
    <property type="match status" value="1"/>
</dbReference>
<evidence type="ECO:0000313" key="12">
    <source>
        <dbReference type="Proteomes" id="UP001595912"/>
    </source>
</evidence>
<dbReference type="EC" id="2.7.13.3" evidence="2"/>
<evidence type="ECO:0000256" key="1">
    <source>
        <dbReference type="ARBA" id="ARBA00000085"/>
    </source>
</evidence>
<dbReference type="Pfam" id="PF02518">
    <property type="entry name" value="HATPase_c"/>
    <property type="match status" value="1"/>
</dbReference>
<feature type="domain" description="Histidine kinase/HSP90-like ATPase" evidence="10">
    <location>
        <begin position="276"/>
        <end position="366"/>
    </location>
</feature>
<reference evidence="12" key="1">
    <citation type="journal article" date="2019" name="Int. J. Syst. Evol. Microbiol.">
        <title>The Global Catalogue of Microorganisms (GCM) 10K type strain sequencing project: providing services to taxonomists for standard genome sequencing and annotation.</title>
        <authorList>
            <consortium name="The Broad Institute Genomics Platform"/>
            <consortium name="The Broad Institute Genome Sequencing Center for Infectious Disease"/>
            <person name="Wu L."/>
            <person name="Ma J."/>
        </authorList>
    </citation>
    <scope>NUCLEOTIDE SEQUENCE [LARGE SCALE GENOMIC DNA]</scope>
    <source>
        <strain evidence="12">CGMCC 4.7152</strain>
    </source>
</reference>
<evidence type="ECO:0000313" key="11">
    <source>
        <dbReference type="EMBL" id="MFC5005046.1"/>
    </source>
</evidence>
<keyword evidence="6 11" id="KW-0418">Kinase</keyword>
<keyword evidence="3" id="KW-0597">Phosphoprotein</keyword>
<dbReference type="RefSeq" id="WP_380125516.1">
    <property type="nucleotide sequence ID" value="NZ_JBHSIU010000068.1"/>
</dbReference>
<evidence type="ECO:0000256" key="8">
    <source>
        <dbReference type="ARBA" id="ARBA00023012"/>
    </source>
</evidence>
<evidence type="ECO:0000256" key="2">
    <source>
        <dbReference type="ARBA" id="ARBA00012438"/>
    </source>
</evidence>
<dbReference type="SMART" id="SM00387">
    <property type="entry name" value="HATPase_c"/>
    <property type="match status" value="1"/>
</dbReference>